<proteinExistence type="predicted"/>
<feature type="non-terminal residue" evidence="1">
    <location>
        <position position="1"/>
    </location>
</feature>
<name>A0ABN9F9V9_9NEOB</name>
<keyword evidence="2" id="KW-1185">Reference proteome</keyword>
<organism evidence="1 2">
    <name type="scientific">Staurois parvus</name>
    <dbReference type="NCBI Taxonomy" id="386267"/>
    <lineage>
        <taxon>Eukaryota</taxon>
        <taxon>Metazoa</taxon>
        <taxon>Chordata</taxon>
        <taxon>Craniata</taxon>
        <taxon>Vertebrata</taxon>
        <taxon>Euteleostomi</taxon>
        <taxon>Amphibia</taxon>
        <taxon>Batrachia</taxon>
        <taxon>Anura</taxon>
        <taxon>Neobatrachia</taxon>
        <taxon>Ranoidea</taxon>
        <taxon>Ranidae</taxon>
        <taxon>Staurois</taxon>
    </lineage>
</organism>
<accession>A0ABN9F9V9</accession>
<protein>
    <submittedName>
        <fullName evidence="1">Uncharacterized protein</fullName>
    </submittedName>
</protein>
<evidence type="ECO:0000313" key="1">
    <source>
        <dbReference type="EMBL" id="CAI9592941.1"/>
    </source>
</evidence>
<reference evidence="1" key="1">
    <citation type="submission" date="2023-05" db="EMBL/GenBank/DDBJ databases">
        <authorList>
            <person name="Stuckert A."/>
        </authorList>
    </citation>
    <scope>NUCLEOTIDE SEQUENCE</scope>
</reference>
<dbReference type="EMBL" id="CATNWA010016468">
    <property type="protein sequence ID" value="CAI9592941.1"/>
    <property type="molecule type" value="Genomic_DNA"/>
</dbReference>
<comment type="caution">
    <text evidence="1">The sequence shown here is derived from an EMBL/GenBank/DDBJ whole genome shotgun (WGS) entry which is preliminary data.</text>
</comment>
<gene>
    <name evidence="1" type="ORF">SPARVUS_LOCUS11458067</name>
</gene>
<evidence type="ECO:0000313" key="2">
    <source>
        <dbReference type="Proteomes" id="UP001162483"/>
    </source>
</evidence>
<sequence>PPVAETWLVTRLLSIRCPVPFCLCFYRPGLPDYATRLPASSHQALFRYIPPAVPSTTVGCTQGSQPGLSLLQVHPHHQGPW</sequence>
<dbReference type="Proteomes" id="UP001162483">
    <property type="component" value="Unassembled WGS sequence"/>
</dbReference>